<dbReference type="Gene3D" id="3.40.1260.10">
    <property type="entry name" value="DsrEFH-like"/>
    <property type="match status" value="1"/>
</dbReference>
<gene>
    <name evidence="2" type="ORF">ADFLV_1486</name>
</gene>
<name>A0AAE7E646_9BACT</name>
<evidence type="ECO:0000313" key="3">
    <source>
        <dbReference type="Proteomes" id="UP000503313"/>
    </source>
</evidence>
<proteinExistence type="predicted"/>
<dbReference type="InterPro" id="IPR027396">
    <property type="entry name" value="DsrEFH-like"/>
</dbReference>
<organism evidence="2 3">
    <name type="scientific">Arcobacter defluvii</name>
    <dbReference type="NCBI Taxonomy" id="873191"/>
    <lineage>
        <taxon>Bacteria</taxon>
        <taxon>Pseudomonadati</taxon>
        <taxon>Campylobacterota</taxon>
        <taxon>Epsilonproteobacteria</taxon>
        <taxon>Campylobacterales</taxon>
        <taxon>Arcobacteraceae</taxon>
        <taxon>Arcobacter</taxon>
    </lineage>
</organism>
<dbReference type="Proteomes" id="UP000503313">
    <property type="component" value="Chromosome"/>
</dbReference>
<reference evidence="2 3" key="1">
    <citation type="submission" date="2020-05" db="EMBL/GenBank/DDBJ databases">
        <title>Complete genome sequencing of Campylobacter and Arcobacter type strains.</title>
        <authorList>
            <person name="Miller W.G."/>
            <person name="Yee E."/>
        </authorList>
    </citation>
    <scope>NUCLEOTIDE SEQUENCE [LARGE SCALE GENOMIC DNA]</scope>
    <source>
        <strain evidence="2 3">LMG 25694</strain>
    </source>
</reference>
<dbReference type="RefSeq" id="WP_129011565.1">
    <property type="nucleotide sequence ID" value="NZ_CP053835.1"/>
</dbReference>
<keyword evidence="3" id="KW-1185">Reference proteome</keyword>
<protein>
    <recommendedName>
        <fullName evidence="4">DsrE/DsrF-like family protein</fullName>
    </recommendedName>
</protein>
<accession>A0AAE7E646</accession>
<dbReference type="KEGG" id="adz:ADFLV_1486"/>
<feature type="signal peptide" evidence="1">
    <location>
        <begin position="1"/>
        <end position="20"/>
    </location>
</feature>
<dbReference type="AlphaFoldDB" id="A0AAE7E646"/>
<evidence type="ECO:0000256" key="1">
    <source>
        <dbReference type="SAM" id="SignalP"/>
    </source>
</evidence>
<dbReference type="SUPFAM" id="SSF75169">
    <property type="entry name" value="DsrEFH-like"/>
    <property type="match status" value="1"/>
</dbReference>
<evidence type="ECO:0000313" key="2">
    <source>
        <dbReference type="EMBL" id="QKF77510.1"/>
    </source>
</evidence>
<feature type="chain" id="PRO_5041906448" description="DsrE/DsrF-like family protein" evidence="1">
    <location>
        <begin position="21"/>
        <end position="142"/>
    </location>
</feature>
<evidence type="ECO:0008006" key="4">
    <source>
        <dbReference type="Google" id="ProtNLM"/>
    </source>
</evidence>
<dbReference type="EMBL" id="CP053835">
    <property type="protein sequence ID" value="QKF77510.1"/>
    <property type="molecule type" value="Genomic_DNA"/>
</dbReference>
<keyword evidence="1" id="KW-0732">Signal</keyword>
<sequence length="142" mass="15457">MKKTLPILLSSLVLSTSLFANDNLAKGLNVVITSKDAQTQMMGMVLSMMTLKQKKEVNMTLCSDAGDLAVKGIESPILKPQDKSPKMMLQALIKQGAKVEVCPLYLPNTSKDESVLLEGISVAKPAEVAKKLLDKDYQNLSY</sequence>